<feature type="compositionally biased region" description="Low complexity" evidence="1">
    <location>
        <begin position="129"/>
        <end position="143"/>
    </location>
</feature>
<feature type="region of interest" description="Disordered" evidence="1">
    <location>
        <begin position="129"/>
        <end position="153"/>
    </location>
</feature>
<dbReference type="OrthoDB" id="9999055at2759"/>
<dbReference type="EMBL" id="CAJNOR010000011">
    <property type="protein sequence ID" value="CAF0750726.1"/>
    <property type="molecule type" value="Genomic_DNA"/>
</dbReference>
<gene>
    <name evidence="3" type="ORF">EDS130_LOCUS11645</name>
    <name evidence="2" type="ORF">XAT740_LOCUS405</name>
</gene>
<reference evidence="3" key="1">
    <citation type="submission" date="2021-02" db="EMBL/GenBank/DDBJ databases">
        <authorList>
            <person name="Nowell W R."/>
        </authorList>
    </citation>
    <scope>NUCLEOTIDE SEQUENCE</scope>
</reference>
<name>A0A814CB28_ADIRI</name>
<evidence type="ECO:0000313" key="3">
    <source>
        <dbReference type="EMBL" id="CAF0937664.1"/>
    </source>
</evidence>
<evidence type="ECO:0000313" key="2">
    <source>
        <dbReference type="EMBL" id="CAF0750726.1"/>
    </source>
</evidence>
<proteinExistence type="predicted"/>
<sequence length="212" mass="24622">MPLYRNRIFPTDTDQATSTETEYRTHYLSPRREDYIPHVALPKIGTNRLPSRSRSFVSFDIDPNYMSKTSEYGLGFTNHRPKRPYCFHAQPTHIFDPLPTPSTSMSSLPQIKSSEYQDRFVNLRTPRITSDSTSSHITSQSNTPYGTTSRKERMTRSQYFHELITESDRSNGGQRYVGNSEQRTAFQWPSPAPKDTSHIYQSTAREFLHMRN</sequence>
<keyword evidence="4" id="KW-1185">Reference proteome</keyword>
<evidence type="ECO:0000256" key="1">
    <source>
        <dbReference type="SAM" id="MobiDB-lite"/>
    </source>
</evidence>
<organism evidence="3 5">
    <name type="scientific">Adineta ricciae</name>
    <name type="common">Rotifer</name>
    <dbReference type="NCBI Taxonomy" id="249248"/>
    <lineage>
        <taxon>Eukaryota</taxon>
        <taxon>Metazoa</taxon>
        <taxon>Spiralia</taxon>
        <taxon>Gnathifera</taxon>
        <taxon>Rotifera</taxon>
        <taxon>Eurotatoria</taxon>
        <taxon>Bdelloidea</taxon>
        <taxon>Adinetida</taxon>
        <taxon>Adinetidae</taxon>
        <taxon>Adineta</taxon>
    </lineage>
</organism>
<evidence type="ECO:0000313" key="4">
    <source>
        <dbReference type="Proteomes" id="UP000663828"/>
    </source>
</evidence>
<dbReference type="AlphaFoldDB" id="A0A814CB28"/>
<dbReference type="Proteomes" id="UP000663852">
    <property type="component" value="Unassembled WGS sequence"/>
</dbReference>
<dbReference type="Proteomes" id="UP000663828">
    <property type="component" value="Unassembled WGS sequence"/>
</dbReference>
<evidence type="ECO:0000313" key="5">
    <source>
        <dbReference type="Proteomes" id="UP000663852"/>
    </source>
</evidence>
<comment type="caution">
    <text evidence="3">The sequence shown here is derived from an EMBL/GenBank/DDBJ whole genome shotgun (WGS) entry which is preliminary data.</text>
</comment>
<dbReference type="EMBL" id="CAJNOJ010000043">
    <property type="protein sequence ID" value="CAF0937664.1"/>
    <property type="molecule type" value="Genomic_DNA"/>
</dbReference>
<protein>
    <submittedName>
        <fullName evidence="3">Uncharacterized protein</fullName>
    </submittedName>
</protein>
<accession>A0A814CB28</accession>